<reference evidence="1 2" key="1">
    <citation type="submission" date="2017-10" db="EMBL/GenBank/DDBJ databases">
        <title>Whole genome sequencing of Pseudoxanthomonas broegbernensis DSM 12573(T).</title>
        <authorList>
            <person name="Kumar S."/>
            <person name="Bansal K."/>
            <person name="Kaur A."/>
            <person name="Patil P."/>
            <person name="Sharma S."/>
            <person name="Patil P.B."/>
        </authorList>
    </citation>
    <scope>NUCLEOTIDE SEQUENCE [LARGE SCALE GENOMIC DNA]</scope>
    <source>
        <strain evidence="1 2">DSM 12573</strain>
    </source>
</reference>
<comment type="caution">
    <text evidence="1">The sequence shown here is derived from an EMBL/GenBank/DDBJ whole genome shotgun (WGS) entry which is preliminary data.</text>
</comment>
<dbReference type="AlphaFoldDB" id="A0A7V8K7M4"/>
<evidence type="ECO:0000313" key="2">
    <source>
        <dbReference type="Proteomes" id="UP000462066"/>
    </source>
</evidence>
<dbReference type="Proteomes" id="UP000462066">
    <property type="component" value="Unassembled WGS sequence"/>
</dbReference>
<evidence type="ECO:0000313" key="1">
    <source>
        <dbReference type="EMBL" id="KAF1687283.1"/>
    </source>
</evidence>
<protein>
    <submittedName>
        <fullName evidence="1">Uncharacterized protein</fullName>
    </submittedName>
</protein>
<sequence length="181" mass="19516">MKAIPLLSRLRQSRRTSLTLFAITLGALVVAAAWFLGARSALADAYQRLGSRNQALSEAQVREQEARLRVEYAQSAQHLLTAVQAHGLQPDAWGERLINLRQSQMSREDAASLLGAVGRDSDRIFGAEAFELSVTHPDEGLFDTPNTEDRAPAPLSLTLRGSLLFRTAATGGAALLPEAAP</sequence>
<keyword evidence="2" id="KW-1185">Reference proteome</keyword>
<name>A0A7V8K7M4_9GAMM</name>
<dbReference type="RefSeq" id="WP_162310301.1">
    <property type="nucleotide sequence ID" value="NZ_JACHGU010000005.1"/>
</dbReference>
<accession>A0A7V8K7M4</accession>
<gene>
    <name evidence="1" type="ORF">B1992_04700</name>
</gene>
<dbReference type="EMBL" id="MWIP01000003">
    <property type="protein sequence ID" value="KAF1687283.1"/>
    <property type="molecule type" value="Genomic_DNA"/>
</dbReference>
<organism evidence="1 2">
    <name type="scientific">Pseudoxanthomonas broegbernensis</name>
    <dbReference type="NCBI Taxonomy" id="83619"/>
    <lineage>
        <taxon>Bacteria</taxon>
        <taxon>Pseudomonadati</taxon>
        <taxon>Pseudomonadota</taxon>
        <taxon>Gammaproteobacteria</taxon>
        <taxon>Lysobacterales</taxon>
        <taxon>Lysobacteraceae</taxon>
        <taxon>Pseudoxanthomonas</taxon>
    </lineage>
</organism>
<proteinExistence type="predicted"/>